<dbReference type="Pfam" id="PF00440">
    <property type="entry name" value="TetR_N"/>
    <property type="match status" value="1"/>
</dbReference>
<dbReference type="Gene3D" id="1.10.357.10">
    <property type="entry name" value="Tetracycline Repressor, domain 2"/>
    <property type="match status" value="1"/>
</dbReference>
<dbReference type="EMBL" id="FLUL01000001">
    <property type="protein sequence ID" value="SBV95530.1"/>
    <property type="molecule type" value="Genomic_DNA"/>
</dbReference>
<organism evidence="5">
    <name type="scientific">uncultured Dysgonomonas sp</name>
    <dbReference type="NCBI Taxonomy" id="206096"/>
    <lineage>
        <taxon>Bacteria</taxon>
        <taxon>Pseudomonadati</taxon>
        <taxon>Bacteroidota</taxon>
        <taxon>Bacteroidia</taxon>
        <taxon>Bacteroidales</taxon>
        <taxon>Dysgonomonadaceae</taxon>
        <taxon>Dysgonomonas</taxon>
        <taxon>environmental samples</taxon>
    </lineage>
</organism>
<accession>A0A212J7X0</accession>
<reference evidence="5" key="1">
    <citation type="submission" date="2016-04" db="EMBL/GenBank/DDBJ databases">
        <authorList>
            <person name="Evans L.H."/>
            <person name="Alamgir A."/>
            <person name="Owens N."/>
            <person name="Weber N.D."/>
            <person name="Virtaneva K."/>
            <person name="Barbian K."/>
            <person name="Babar A."/>
            <person name="Rosenke K."/>
        </authorList>
    </citation>
    <scope>NUCLEOTIDE SEQUENCE</scope>
    <source>
        <strain evidence="5">86-2</strain>
    </source>
</reference>
<keyword evidence="3" id="KW-0472">Membrane</keyword>
<proteinExistence type="predicted"/>
<sequence>MEYNDSIKNKIIDIAREVFHQKGLKMTRIEDLADAVNIDTSVINIYFESKESLFEVVMKDSTVKLLEGVKDIINNPNTNFEQKIDLICAFSDKMLSGNRNLPLYILNDIENNPEKVNQFYLKHLGGELPSSVFFVQYQKYTNSRESLLNQYFKMMEDDVLRNLRNEQSPYDLFVHIICLCVFPYLLGSLSLQSATIKEIFVFDLFMESRAEMNSHWIKKMLGINKSSFFNN</sequence>
<feature type="DNA-binding region" description="H-T-H motif" evidence="2">
    <location>
        <begin position="28"/>
        <end position="47"/>
    </location>
</feature>
<keyword evidence="1 2" id="KW-0238">DNA-binding</keyword>
<dbReference type="AlphaFoldDB" id="A0A212J7X0"/>
<dbReference type="GO" id="GO:0003677">
    <property type="term" value="F:DNA binding"/>
    <property type="evidence" value="ECO:0007669"/>
    <property type="project" value="UniProtKB-UniRule"/>
</dbReference>
<evidence type="ECO:0000256" key="1">
    <source>
        <dbReference type="ARBA" id="ARBA00023125"/>
    </source>
</evidence>
<gene>
    <name evidence="5" type="ORF">KL86DYS2_10926</name>
</gene>
<dbReference type="SUPFAM" id="SSF46689">
    <property type="entry name" value="Homeodomain-like"/>
    <property type="match status" value="1"/>
</dbReference>
<name>A0A212J7X0_9BACT</name>
<keyword evidence="3" id="KW-1133">Transmembrane helix</keyword>
<dbReference type="PRINTS" id="PR00455">
    <property type="entry name" value="HTHTETR"/>
</dbReference>
<protein>
    <recommendedName>
        <fullName evidence="4">HTH tetR-type domain-containing protein</fullName>
    </recommendedName>
</protein>
<dbReference type="InterPro" id="IPR001647">
    <property type="entry name" value="HTH_TetR"/>
</dbReference>
<dbReference type="PROSITE" id="PS50977">
    <property type="entry name" value="HTH_TETR_2"/>
    <property type="match status" value="1"/>
</dbReference>
<feature type="transmembrane region" description="Helical" evidence="3">
    <location>
        <begin position="172"/>
        <end position="191"/>
    </location>
</feature>
<feature type="domain" description="HTH tetR-type" evidence="4">
    <location>
        <begin position="5"/>
        <end position="65"/>
    </location>
</feature>
<evidence type="ECO:0000313" key="5">
    <source>
        <dbReference type="EMBL" id="SBV95530.1"/>
    </source>
</evidence>
<dbReference type="RefSeq" id="WP_246348077.1">
    <property type="nucleotide sequence ID" value="NZ_LT599021.1"/>
</dbReference>
<dbReference type="InterPro" id="IPR009057">
    <property type="entry name" value="Homeodomain-like_sf"/>
</dbReference>
<evidence type="ECO:0000256" key="2">
    <source>
        <dbReference type="PROSITE-ProRule" id="PRU00335"/>
    </source>
</evidence>
<keyword evidence="3" id="KW-0812">Transmembrane</keyword>
<evidence type="ECO:0000259" key="4">
    <source>
        <dbReference type="PROSITE" id="PS50977"/>
    </source>
</evidence>
<evidence type="ECO:0000256" key="3">
    <source>
        <dbReference type="SAM" id="Phobius"/>
    </source>
</evidence>